<sequence>MKKLAILIVVMGFGASAFAQSSPKEKTLFERVSNVEKKIDWFNFYLNMQGSFDASFNYDRNGLSEAAFKMRQFRIEAKGNITPWLSYRWRQRLNRGNNGSGTIDNMPTSIDIAGIGVKLNDQFSFFAGKQCAAYGGIEFDLNPIEIYEYSDMIENMSNFMTGLNIAYQVDDNHQIQFQILDSRNNSFEDTYGKNLEDGRAPLLYTINWNGSLFDGFYKTRWSASIMSEAKDKQMYYYALGNDFTFSKKVNAFVDFMYSDEDIDRKGIMTGIVGLEDEHNAFNAKYMSLVAKVNYRFLPKWNVFMKGMYETASIFKATENVEKGKYRTSYGYLAGVEFYPMESNLHFFCTFVGRSYNFTDRAKVLGKNNYNTQRVEVGFIYQLPMF</sequence>
<proteinExistence type="predicted"/>
<feature type="chain" id="PRO_5045361300" evidence="1">
    <location>
        <begin position="20"/>
        <end position="385"/>
    </location>
</feature>
<dbReference type="InterPro" id="IPR010870">
    <property type="entry name" value="Porin_O/P"/>
</dbReference>
<keyword evidence="1" id="KW-0732">Signal</keyword>
<protein>
    <submittedName>
        <fullName evidence="2">OprO/OprP family phosphate-selective porin</fullName>
    </submittedName>
</protein>
<evidence type="ECO:0000256" key="1">
    <source>
        <dbReference type="SAM" id="SignalP"/>
    </source>
</evidence>
<comment type="caution">
    <text evidence="2">The sequence shown here is derived from an EMBL/GenBank/DDBJ whole genome shotgun (WGS) entry which is preliminary data.</text>
</comment>
<gene>
    <name evidence="2" type="ORF">H8S64_07795</name>
</gene>
<dbReference type="EMBL" id="JACOOH010000003">
    <property type="protein sequence ID" value="MBC5620997.1"/>
    <property type="molecule type" value="Genomic_DNA"/>
</dbReference>
<organism evidence="2 3">
    <name type="scientific">Butyricimonas hominis</name>
    <dbReference type="NCBI Taxonomy" id="2763032"/>
    <lineage>
        <taxon>Bacteria</taxon>
        <taxon>Pseudomonadati</taxon>
        <taxon>Bacteroidota</taxon>
        <taxon>Bacteroidia</taxon>
        <taxon>Bacteroidales</taxon>
        <taxon>Odoribacteraceae</taxon>
        <taxon>Butyricimonas</taxon>
    </lineage>
</organism>
<name>A0ABR7CZP5_9BACT</name>
<dbReference type="Proteomes" id="UP000646484">
    <property type="component" value="Unassembled WGS sequence"/>
</dbReference>
<keyword evidence="3" id="KW-1185">Reference proteome</keyword>
<dbReference type="Pfam" id="PF07396">
    <property type="entry name" value="Porin_O_P"/>
    <property type="match status" value="1"/>
</dbReference>
<evidence type="ECO:0000313" key="2">
    <source>
        <dbReference type="EMBL" id="MBC5620997.1"/>
    </source>
</evidence>
<evidence type="ECO:0000313" key="3">
    <source>
        <dbReference type="Proteomes" id="UP000646484"/>
    </source>
</evidence>
<reference evidence="2 3" key="1">
    <citation type="submission" date="2020-08" db="EMBL/GenBank/DDBJ databases">
        <title>Genome public.</title>
        <authorList>
            <person name="Liu C."/>
            <person name="Sun Q."/>
        </authorList>
    </citation>
    <scope>NUCLEOTIDE SEQUENCE [LARGE SCALE GENOMIC DNA]</scope>
    <source>
        <strain evidence="2 3">NSJ-56</strain>
    </source>
</reference>
<dbReference type="RefSeq" id="WP_186975634.1">
    <property type="nucleotide sequence ID" value="NZ_JACOOH010000003.1"/>
</dbReference>
<feature type="signal peptide" evidence="1">
    <location>
        <begin position="1"/>
        <end position="19"/>
    </location>
</feature>
<accession>A0ABR7CZP5</accession>